<dbReference type="Pfam" id="PF03960">
    <property type="entry name" value="ArsC"/>
    <property type="match status" value="1"/>
</dbReference>
<accession>A0A365P2P2</accession>
<dbReference type="PANTHER" id="PTHR30041">
    <property type="entry name" value="ARSENATE REDUCTASE"/>
    <property type="match status" value="1"/>
</dbReference>
<evidence type="ECO:0000256" key="3">
    <source>
        <dbReference type="PROSITE-ProRule" id="PRU01282"/>
    </source>
</evidence>
<dbReference type="SUPFAM" id="SSF52833">
    <property type="entry name" value="Thioredoxin-like"/>
    <property type="match status" value="1"/>
</dbReference>
<organism evidence="4 5">
    <name type="scientific">Flavobacterium tibetense</name>
    <dbReference type="NCBI Taxonomy" id="2233533"/>
    <lineage>
        <taxon>Bacteria</taxon>
        <taxon>Pseudomonadati</taxon>
        <taxon>Bacteroidota</taxon>
        <taxon>Flavobacteriia</taxon>
        <taxon>Flavobacteriales</taxon>
        <taxon>Flavobacteriaceae</taxon>
        <taxon>Flavobacterium</taxon>
    </lineage>
</organism>
<dbReference type="EC" id="1.20.4.1" evidence="4"/>
<dbReference type="RefSeq" id="WP_113988785.1">
    <property type="nucleotide sequence ID" value="NZ_QLST01000006.1"/>
</dbReference>
<dbReference type="OrthoDB" id="9808142at2"/>
<dbReference type="InterPro" id="IPR006660">
    <property type="entry name" value="Arsenate_reductase-like"/>
</dbReference>
<keyword evidence="2 4" id="KW-0560">Oxidoreductase</keyword>
<proteinExistence type="inferred from homology"/>
<evidence type="ECO:0000256" key="2">
    <source>
        <dbReference type="ARBA" id="ARBA00023002"/>
    </source>
</evidence>
<evidence type="ECO:0000256" key="1">
    <source>
        <dbReference type="ARBA" id="ARBA00007198"/>
    </source>
</evidence>
<dbReference type="AlphaFoldDB" id="A0A365P2P2"/>
<keyword evidence="5" id="KW-1185">Reference proteome</keyword>
<evidence type="ECO:0000313" key="5">
    <source>
        <dbReference type="Proteomes" id="UP000253319"/>
    </source>
</evidence>
<dbReference type="InterPro" id="IPR036249">
    <property type="entry name" value="Thioredoxin-like_sf"/>
</dbReference>
<dbReference type="InterPro" id="IPR006659">
    <property type="entry name" value="Arsenate_reductase"/>
</dbReference>
<dbReference type="EMBL" id="QLST01000006">
    <property type="protein sequence ID" value="RBA28604.1"/>
    <property type="molecule type" value="Genomic_DNA"/>
</dbReference>
<protein>
    <submittedName>
        <fullName evidence="4">Arsenate reductase (Glutaredoxin)</fullName>
        <ecNumber evidence="4">1.20.4.1</ecNumber>
    </submittedName>
</protein>
<dbReference type="NCBIfam" id="TIGR00014">
    <property type="entry name" value="arsC"/>
    <property type="match status" value="1"/>
</dbReference>
<dbReference type="Gene3D" id="3.40.30.10">
    <property type="entry name" value="Glutaredoxin"/>
    <property type="match status" value="1"/>
</dbReference>
<comment type="caution">
    <text evidence="4">The sequence shown here is derived from an EMBL/GenBank/DDBJ whole genome shotgun (WGS) entry which is preliminary data.</text>
</comment>
<dbReference type="PROSITE" id="PS51353">
    <property type="entry name" value="ARSC"/>
    <property type="match status" value="1"/>
</dbReference>
<dbReference type="GO" id="GO:0008794">
    <property type="term" value="F:arsenate reductase (glutaredoxin) activity"/>
    <property type="evidence" value="ECO:0007669"/>
    <property type="project" value="UniProtKB-EC"/>
</dbReference>
<gene>
    <name evidence="4" type="primary">arsC</name>
    <name evidence="4" type="ORF">DPN68_06210</name>
</gene>
<comment type="similarity">
    <text evidence="1 3">Belongs to the ArsC family.</text>
</comment>
<evidence type="ECO:0000313" key="4">
    <source>
        <dbReference type="EMBL" id="RBA28604.1"/>
    </source>
</evidence>
<sequence length="113" mass="13118">MITIYHNPRCTKSREGLCELELLNEPLSIRKYLDEPFTKEELIDVINKLGIKPIELVRTKESIWIENFKNKSLSDSEIIDAMLTYPKLIERPIVVKGNKAVIARPKENINKIL</sequence>
<dbReference type="Proteomes" id="UP000253319">
    <property type="component" value="Unassembled WGS sequence"/>
</dbReference>
<name>A0A365P2P2_9FLAO</name>
<dbReference type="CDD" id="cd03034">
    <property type="entry name" value="ArsC_ArsC"/>
    <property type="match status" value="1"/>
</dbReference>
<reference evidence="4 5" key="1">
    <citation type="submission" date="2018-06" db="EMBL/GenBank/DDBJ databases">
        <title>Flavobacterium tibetense sp. nov., isolated from a wetland YonghuCo on Tibetan Plateau.</title>
        <authorList>
            <person name="Xing P."/>
            <person name="Phurbu D."/>
            <person name="Lu H."/>
        </authorList>
    </citation>
    <scope>NUCLEOTIDE SEQUENCE [LARGE SCALE GENOMIC DNA]</scope>
    <source>
        <strain evidence="4 5">YH5</strain>
    </source>
</reference>
<dbReference type="PANTHER" id="PTHR30041:SF4">
    <property type="entry name" value="ARSENATE REDUCTASE"/>
    <property type="match status" value="1"/>
</dbReference>